<accession>A0A8K1FY80</accession>
<name>A0A8K1FY80_9PASS</name>
<proteinExistence type="predicted"/>
<evidence type="ECO:0000256" key="1">
    <source>
        <dbReference type="SAM" id="MobiDB-lite"/>
    </source>
</evidence>
<dbReference type="AlphaFoldDB" id="A0A8K1FY80"/>
<evidence type="ECO:0000313" key="2">
    <source>
        <dbReference type="EMBL" id="TRZ07810.1"/>
    </source>
</evidence>
<reference evidence="2" key="1">
    <citation type="submission" date="2019-04" db="EMBL/GenBank/DDBJ databases">
        <title>Genome assembly of Zosterops borbonicus 15179.</title>
        <authorList>
            <person name="Leroy T."/>
            <person name="Anselmetti Y."/>
            <person name="Tilak M.-K."/>
            <person name="Nabholz B."/>
        </authorList>
    </citation>
    <scope>NUCLEOTIDE SEQUENCE</scope>
    <source>
        <strain evidence="2">HGM_15179</strain>
        <tissue evidence="2">Muscle</tissue>
    </source>
</reference>
<sequence>MIRGLEYFSYEERLRELCLFRIIDNAELEGTHQDYQVQLMDLHRTSQESLHVPENIVGTLLELRKAWRSDHFYGEPVPVLNHPLIEKPFLDIQPKPSLTQLHDVFSSTVNESEEISTCPSASPCEDVKDHNEVSPQSPPS</sequence>
<dbReference type="Proteomes" id="UP000796761">
    <property type="component" value="Unassembled WGS sequence"/>
</dbReference>
<comment type="caution">
    <text evidence="2">The sequence shown here is derived from an EMBL/GenBank/DDBJ whole genome shotgun (WGS) entry which is preliminary data.</text>
</comment>
<gene>
    <name evidence="2" type="ORF">HGM15179_019297</name>
</gene>
<organism evidence="2 3">
    <name type="scientific">Zosterops borbonicus</name>
    <dbReference type="NCBI Taxonomy" id="364589"/>
    <lineage>
        <taxon>Eukaryota</taxon>
        <taxon>Metazoa</taxon>
        <taxon>Chordata</taxon>
        <taxon>Craniata</taxon>
        <taxon>Vertebrata</taxon>
        <taxon>Euteleostomi</taxon>
        <taxon>Archelosauria</taxon>
        <taxon>Archosauria</taxon>
        <taxon>Dinosauria</taxon>
        <taxon>Saurischia</taxon>
        <taxon>Theropoda</taxon>
        <taxon>Coelurosauria</taxon>
        <taxon>Aves</taxon>
        <taxon>Neognathae</taxon>
        <taxon>Neoaves</taxon>
        <taxon>Telluraves</taxon>
        <taxon>Australaves</taxon>
        <taxon>Passeriformes</taxon>
        <taxon>Sylvioidea</taxon>
        <taxon>Zosteropidae</taxon>
        <taxon>Zosterops</taxon>
    </lineage>
</organism>
<evidence type="ECO:0000313" key="3">
    <source>
        <dbReference type="Proteomes" id="UP000796761"/>
    </source>
</evidence>
<keyword evidence="3" id="KW-1185">Reference proteome</keyword>
<protein>
    <submittedName>
        <fullName evidence="2">Uncharacterized protein</fullName>
    </submittedName>
</protein>
<dbReference type="OrthoDB" id="9222547at2759"/>
<dbReference type="EMBL" id="SWJQ01001620">
    <property type="protein sequence ID" value="TRZ07810.1"/>
    <property type="molecule type" value="Genomic_DNA"/>
</dbReference>
<feature type="region of interest" description="Disordered" evidence="1">
    <location>
        <begin position="115"/>
        <end position="140"/>
    </location>
</feature>